<dbReference type="Pfam" id="PF24481">
    <property type="entry name" value="CT398_CC"/>
    <property type="match status" value="1"/>
</dbReference>
<comment type="caution">
    <text evidence="3">The sequence shown here is derived from an EMBL/GenBank/DDBJ whole genome shotgun (WGS) entry which is preliminary data.</text>
</comment>
<dbReference type="Proteomes" id="UP001597492">
    <property type="component" value="Unassembled WGS sequence"/>
</dbReference>
<reference evidence="4" key="1">
    <citation type="journal article" date="2019" name="Int. J. Syst. Evol. Microbiol.">
        <title>The Global Catalogue of Microorganisms (GCM) 10K type strain sequencing project: providing services to taxonomists for standard genome sequencing and annotation.</title>
        <authorList>
            <consortium name="The Broad Institute Genomics Platform"/>
            <consortium name="The Broad Institute Genome Sequencing Center for Infectious Disease"/>
            <person name="Wu L."/>
            <person name="Ma J."/>
        </authorList>
    </citation>
    <scope>NUCLEOTIDE SEQUENCE [LARGE SCALE GENOMIC DNA]</scope>
    <source>
        <strain evidence="4">TISTR 1514</strain>
    </source>
</reference>
<sequence>MKASQQHQLRLLELANLDAARARLQHTAKNIPEQLNLEKIEGDRRARRAATAQALGELEDAQAQLHRVESDVQTVVQRQHADEEKLEKSTSTKEVTAYETELASLRRRRDRLETEQFELEQEVERLQGIYDEARETMRELETLATDLLERRDLARENLKAEAQELATARRTLVDGLPRDLFELYEGIRGKLGIGAAELVGNVSMASNETLEVVDLANVRRAAADEVLFCPMTGAILVRTERSDV</sequence>
<gene>
    <name evidence="3" type="ORF">ACFSW7_09515</name>
</gene>
<dbReference type="Gene3D" id="1.10.287.1490">
    <property type="match status" value="1"/>
</dbReference>
<feature type="coiled-coil region" evidence="1">
    <location>
        <begin position="51"/>
        <end position="171"/>
    </location>
</feature>
<dbReference type="InterPro" id="IPR056003">
    <property type="entry name" value="CT398_CC_hairpin"/>
</dbReference>
<keyword evidence="1" id="KW-0175">Coiled coil</keyword>
<evidence type="ECO:0000259" key="2">
    <source>
        <dbReference type="Pfam" id="PF24481"/>
    </source>
</evidence>
<dbReference type="RefSeq" id="WP_019617645.1">
    <property type="nucleotide sequence ID" value="NZ_JBHUNE010000006.1"/>
</dbReference>
<evidence type="ECO:0000313" key="3">
    <source>
        <dbReference type="EMBL" id="MFD2758614.1"/>
    </source>
</evidence>
<feature type="domain" description="CT398-like coiled coil hairpin" evidence="2">
    <location>
        <begin position="14"/>
        <end position="190"/>
    </location>
</feature>
<dbReference type="EMBL" id="JBHUNE010000006">
    <property type="protein sequence ID" value="MFD2758614.1"/>
    <property type="molecule type" value="Genomic_DNA"/>
</dbReference>
<name>A0ABW5V1R4_9MICO</name>
<evidence type="ECO:0000313" key="4">
    <source>
        <dbReference type="Proteomes" id="UP001597492"/>
    </source>
</evidence>
<protein>
    <submittedName>
        <fullName evidence="3">Zinc ribbon domain-containing protein</fullName>
    </submittedName>
</protein>
<proteinExistence type="predicted"/>
<keyword evidence="4" id="KW-1185">Reference proteome</keyword>
<organism evidence="3 4">
    <name type="scientific">Gulosibacter faecalis</name>
    <dbReference type="NCBI Taxonomy" id="272240"/>
    <lineage>
        <taxon>Bacteria</taxon>
        <taxon>Bacillati</taxon>
        <taxon>Actinomycetota</taxon>
        <taxon>Actinomycetes</taxon>
        <taxon>Micrococcales</taxon>
        <taxon>Microbacteriaceae</taxon>
        <taxon>Gulosibacter</taxon>
    </lineage>
</organism>
<evidence type="ECO:0000256" key="1">
    <source>
        <dbReference type="SAM" id="Coils"/>
    </source>
</evidence>
<accession>A0ABW5V1R4</accession>